<dbReference type="PIRSF" id="PIRSF000350">
    <property type="entry name" value="Mercury_reductase_MerA"/>
    <property type="match status" value="1"/>
</dbReference>
<evidence type="ECO:0000256" key="2">
    <source>
        <dbReference type="ARBA" id="ARBA00007532"/>
    </source>
</evidence>
<keyword evidence="11 13" id="KW-0676">Redox-active center</keyword>
<dbReference type="PROSITE" id="PS50968">
    <property type="entry name" value="BIOTINYL_LIPOYL"/>
    <property type="match status" value="1"/>
</dbReference>
<organism evidence="15 16">
    <name type="scientific">Sporomusa sphaeroides DSM 2875</name>
    <dbReference type="NCBI Taxonomy" id="1337886"/>
    <lineage>
        <taxon>Bacteria</taxon>
        <taxon>Bacillati</taxon>
        <taxon>Bacillota</taxon>
        <taxon>Negativicutes</taxon>
        <taxon>Selenomonadales</taxon>
        <taxon>Sporomusaceae</taxon>
        <taxon>Sporomusa</taxon>
    </lineage>
</organism>
<evidence type="ECO:0000256" key="7">
    <source>
        <dbReference type="ARBA" id="ARBA00022827"/>
    </source>
</evidence>
<dbReference type="InterPro" id="IPR001100">
    <property type="entry name" value="Pyr_nuc-diS_OxRdtase"/>
</dbReference>
<evidence type="ECO:0000256" key="3">
    <source>
        <dbReference type="ARBA" id="ARBA00012608"/>
    </source>
</evidence>
<evidence type="ECO:0000256" key="13">
    <source>
        <dbReference type="RuleBase" id="RU003692"/>
    </source>
</evidence>
<keyword evidence="16" id="KW-1185">Reference proteome</keyword>
<evidence type="ECO:0000259" key="14">
    <source>
        <dbReference type="PROSITE" id="PS50968"/>
    </source>
</evidence>
<dbReference type="PANTHER" id="PTHR22912">
    <property type="entry name" value="DISULFIDE OXIDOREDUCTASE"/>
    <property type="match status" value="1"/>
</dbReference>
<evidence type="ECO:0000256" key="1">
    <source>
        <dbReference type="ARBA" id="ARBA00004496"/>
    </source>
</evidence>
<name>A0ABP2CBM4_9FIRM</name>
<gene>
    <name evidence="15" type="primary">pdhD</name>
    <name evidence="15" type="ORF">SSPH_04411</name>
</gene>
<dbReference type="InterPro" id="IPR036188">
    <property type="entry name" value="FAD/NAD-bd_sf"/>
</dbReference>
<dbReference type="InterPro" id="IPR012999">
    <property type="entry name" value="Pyr_OxRdtase_I_AS"/>
</dbReference>
<evidence type="ECO:0000256" key="9">
    <source>
        <dbReference type="ARBA" id="ARBA00023027"/>
    </source>
</evidence>
<dbReference type="PROSITE" id="PS00076">
    <property type="entry name" value="PYRIDINE_REDOX_1"/>
    <property type="match status" value="1"/>
</dbReference>
<dbReference type="EMBL" id="FCOW01000043">
    <property type="protein sequence ID" value="CVK21704.1"/>
    <property type="molecule type" value="Genomic_DNA"/>
</dbReference>
<comment type="similarity">
    <text evidence="2 13">Belongs to the class-I pyridine nucleotide-disulfide oxidoreductase family.</text>
</comment>
<protein>
    <recommendedName>
        <fullName evidence="4 13">Dihydrolipoyl dehydrogenase</fullName>
        <ecNumber evidence="3 13">1.8.1.4</ecNumber>
    </recommendedName>
</protein>
<keyword evidence="7 13" id="KW-0274">FAD</keyword>
<comment type="caution">
    <text evidence="15">The sequence shown here is derived from an EMBL/GenBank/DDBJ whole genome shotgun (WGS) entry which is preliminary data.</text>
</comment>
<evidence type="ECO:0000256" key="6">
    <source>
        <dbReference type="ARBA" id="ARBA00022630"/>
    </source>
</evidence>
<dbReference type="Gene3D" id="3.30.390.30">
    <property type="match status" value="1"/>
</dbReference>
<dbReference type="Gene3D" id="2.40.50.100">
    <property type="match status" value="1"/>
</dbReference>
<dbReference type="InterPro" id="IPR050151">
    <property type="entry name" value="Class-I_Pyr_Nuc-Dis_Oxidored"/>
</dbReference>
<proteinExistence type="inferred from homology"/>
<keyword evidence="9 13" id="KW-0520">NAD</keyword>
<sequence>MEIKIGFIMGPSPVTVGAVTVKAGDCVKSGDKLMEYETQKGIVPVVSSIDGIVQKVFVTQGDKVTADDVLFEVADALKGTAADENSAGITKEIDANCELLVIGAGPGGYVAAIRAAQAGIKTTIVEKGELGGTCLNEGCIPTKAFVKTAQLFREIAESELYGIHVQDAKVDFAQAFRRKNEVRKQLKGGVDSLLREHGVTVLRGEALFCSDKQVDVVATDAIYHVTANNIIIATGSKISQLHIPGAHLPLVLNSQSVLDLEQLPSSITIVGGGVIGMEFASIFVSMGVKVHVVEFLDHILAMLDKDVSGELQKFLQNKGVQIHTSAKVTSIEASIDGQAIVTYQQGEELFRLASEKVLISIGREPNLDMLQLEKAGIRLWEKKRGIEVNEFMQTNIPHIYAIGDVANMIQLAHVASHQGLCAVNNILGHAEKMDYAVVPNVIFTNPETAAVGMTEAECEKQQIAFQIAKFPYYANGKALIMNETNGFVKLIQDSASKKIIGASIIGPDADAAINILSFAIRFGLTDKDITSVIFPHPTTSEAIFECASGLTNTAIHLHQKDYLK</sequence>
<evidence type="ECO:0000313" key="15">
    <source>
        <dbReference type="EMBL" id="CVK21704.1"/>
    </source>
</evidence>
<dbReference type="EC" id="1.8.1.4" evidence="3 13"/>
<evidence type="ECO:0000256" key="12">
    <source>
        <dbReference type="ARBA" id="ARBA00049187"/>
    </source>
</evidence>
<keyword evidence="8 13" id="KW-0560">Oxidoreductase</keyword>
<dbReference type="GO" id="GO:0004148">
    <property type="term" value="F:dihydrolipoyl dehydrogenase (NADH) activity"/>
    <property type="evidence" value="ECO:0007669"/>
    <property type="project" value="UniProtKB-EC"/>
</dbReference>
<keyword evidence="5" id="KW-0963">Cytoplasm</keyword>
<dbReference type="Proteomes" id="UP000245702">
    <property type="component" value="Unassembled WGS sequence"/>
</dbReference>
<dbReference type="PRINTS" id="PR00411">
    <property type="entry name" value="PNDRDTASEI"/>
</dbReference>
<dbReference type="CDD" id="cd06850">
    <property type="entry name" value="biotinyl_domain"/>
    <property type="match status" value="1"/>
</dbReference>
<comment type="miscellaneous">
    <text evidence="13">The active site is a redox-active disulfide bond.</text>
</comment>
<dbReference type="InterPro" id="IPR016156">
    <property type="entry name" value="FAD/NAD-linked_Rdtase_dimer_sf"/>
</dbReference>
<comment type="cofactor">
    <cofactor evidence="13">
        <name>FAD</name>
        <dbReference type="ChEBI" id="CHEBI:57692"/>
    </cofactor>
    <text evidence="13">Binds 1 FAD per subunit.</text>
</comment>
<feature type="domain" description="Lipoyl-binding" evidence="14">
    <location>
        <begin position="1"/>
        <end position="74"/>
    </location>
</feature>
<dbReference type="InterPro" id="IPR023753">
    <property type="entry name" value="FAD/NAD-binding_dom"/>
</dbReference>
<comment type="catalytic activity">
    <reaction evidence="12 13">
        <text>N(6)-[(R)-dihydrolipoyl]-L-lysyl-[protein] + NAD(+) = N(6)-[(R)-lipoyl]-L-lysyl-[protein] + NADH + H(+)</text>
        <dbReference type="Rhea" id="RHEA:15045"/>
        <dbReference type="Rhea" id="RHEA-COMP:10474"/>
        <dbReference type="Rhea" id="RHEA-COMP:10475"/>
        <dbReference type="ChEBI" id="CHEBI:15378"/>
        <dbReference type="ChEBI" id="CHEBI:57540"/>
        <dbReference type="ChEBI" id="CHEBI:57945"/>
        <dbReference type="ChEBI" id="CHEBI:83099"/>
        <dbReference type="ChEBI" id="CHEBI:83100"/>
        <dbReference type="EC" id="1.8.1.4"/>
    </reaction>
</comment>
<dbReference type="SUPFAM" id="SSF51905">
    <property type="entry name" value="FAD/NAD(P)-binding domain"/>
    <property type="match status" value="1"/>
</dbReference>
<reference evidence="15 16" key="1">
    <citation type="submission" date="2016-01" db="EMBL/GenBank/DDBJ databases">
        <authorList>
            <person name="Brown R."/>
        </authorList>
    </citation>
    <scope>NUCLEOTIDE SEQUENCE [LARGE SCALE GENOMIC DNA]</scope>
    <source>
        <strain evidence="15">Sporomusa sphaeroides DSM 2875</strain>
    </source>
</reference>
<evidence type="ECO:0000256" key="5">
    <source>
        <dbReference type="ARBA" id="ARBA00022490"/>
    </source>
</evidence>
<comment type="subcellular location">
    <subcellularLocation>
        <location evidence="1">Cytoplasm</location>
    </subcellularLocation>
</comment>
<evidence type="ECO:0000256" key="4">
    <source>
        <dbReference type="ARBA" id="ARBA00016961"/>
    </source>
</evidence>
<dbReference type="SUPFAM" id="SSF55424">
    <property type="entry name" value="FAD/NAD-linked reductases, dimerisation (C-terminal) domain"/>
    <property type="match status" value="1"/>
</dbReference>
<keyword evidence="10" id="KW-1015">Disulfide bond</keyword>
<dbReference type="InterPro" id="IPR000089">
    <property type="entry name" value="Biotin_lipoyl"/>
</dbReference>
<evidence type="ECO:0000256" key="10">
    <source>
        <dbReference type="ARBA" id="ARBA00023157"/>
    </source>
</evidence>
<dbReference type="Pfam" id="PF00364">
    <property type="entry name" value="Biotin_lipoyl"/>
    <property type="match status" value="1"/>
</dbReference>
<dbReference type="NCBIfam" id="TIGR01350">
    <property type="entry name" value="lipoamide_DH"/>
    <property type="match status" value="1"/>
</dbReference>
<dbReference type="SUPFAM" id="SSF51230">
    <property type="entry name" value="Single hybrid motif"/>
    <property type="match status" value="1"/>
</dbReference>
<evidence type="ECO:0000256" key="8">
    <source>
        <dbReference type="ARBA" id="ARBA00023002"/>
    </source>
</evidence>
<dbReference type="Pfam" id="PF02852">
    <property type="entry name" value="Pyr_redox_dim"/>
    <property type="match status" value="1"/>
</dbReference>
<evidence type="ECO:0000256" key="11">
    <source>
        <dbReference type="ARBA" id="ARBA00023284"/>
    </source>
</evidence>
<dbReference type="InterPro" id="IPR011053">
    <property type="entry name" value="Single_hybrid_motif"/>
</dbReference>
<accession>A0ABP2CBM4</accession>
<dbReference type="Gene3D" id="3.50.50.60">
    <property type="entry name" value="FAD/NAD(P)-binding domain"/>
    <property type="match status" value="2"/>
</dbReference>
<keyword evidence="6 13" id="KW-0285">Flavoprotein</keyword>
<dbReference type="RefSeq" id="WP_075758219.1">
    <property type="nucleotide sequence ID" value="NZ_CP146991.1"/>
</dbReference>
<dbReference type="InterPro" id="IPR006258">
    <property type="entry name" value="Lipoamide_DH"/>
</dbReference>
<dbReference type="InterPro" id="IPR004099">
    <property type="entry name" value="Pyr_nucl-diS_OxRdtase_dimer"/>
</dbReference>
<evidence type="ECO:0000313" key="16">
    <source>
        <dbReference type="Proteomes" id="UP000245702"/>
    </source>
</evidence>
<dbReference type="Pfam" id="PF07992">
    <property type="entry name" value="Pyr_redox_2"/>
    <property type="match status" value="1"/>
</dbReference>
<dbReference type="PRINTS" id="PR00368">
    <property type="entry name" value="FADPNR"/>
</dbReference>
<dbReference type="PANTHER" id="PTHR22912:SF217">
    <property type="entry name" value="DIHYDROLIPOYL DEHYDROGENASE"/>
    <property type="match status" value="1"/>
</dbReference>